<sequence length="158" mass="17892">MSDHEPVSELAKLFTYTDQTQYGRVIVQTTNLERMLERLLKAKMVNGNSEFRAKMFSGYGPLATFSAKIDMCYGLGILDRTMMEKLHHMRAVRNAFAHSDDIIDFAHQSFKSKEKIKNNPLAANETAFFVGAAEIFDYLLPKLETAVLVQAIKSHGKK</sequence>
<organism evidence="1 2">
    <name type="scientific">Agrobacterium phage Atu_ph08</name>
    <dbReference type="NCBI Taxonomy" id="2024265"/>
    <lineage>
        <taxon>Viruses</taxon>
        <taxon>Duplodnaviria</taxon>
        <taxon>Heunggongvirae</taxon>
        <taxon>Uroviricota</taxon>
        <taxon>Caudoviricetes</taxon>
        <taxon>Roslyckyvirus</taxon>
        <taxon>Roslyckyvirus ph08</taxon>
    </lineage>
</organism>
<accession>A0A223W0X1</accession>
<dbReference type="KEGG" id="vg:77936305"/>
<dbReference type="SUPFAM" id="SSF158668">
    <property type="entry name" value="MtlR-like"/>
    <property type="match status" value="1"/>
</dbReference>
<dbReference type="RefSeq" id="YP_010660310.1">
    <property type="nucleotide sequence ID" value="NC_070876.1"/>
</dbReference>
<dbReference type="Proteomes" id="UP000222678">
    <property type="component" value="Genome"/>
</dbReference>
<dbReference type="InterPro" id="IPR007761">
    <property type="entry name" value="MtlR-like"/>
</dbReference>
<dbReference type="EMBL" id="MF403009">
    <property type="protein sequence ID" value="ASV44778.1"/>
    <property type="molecule type" value="Genomic_DNA"/>
</dbReference>
<dbReference type="PANTHER" id="PTHR37941">
    <property type="entry name" value="FUMARASE E-RELATED"/>
    <property type="match status" value="1"/>
</dbReference>
<dbReference type="GO" id="GO:0045892">
    <property type="term" value="P:negative regulation of DNA-templated transcription"/>
    <property type="evidence" value="ECO:0007669"/>
    <property type="project" value="TreeGrafter"/>
</dbReference>
<reference evidence="1 2" key="1">
    <citation type="submission" date="2017-06" db="EMBL/GenBank/DDBJ databases">
        <authorList>
            <person name="Kim H.J."/>
            <person name="Triplett B.A."/>
        </authorList>
    </citation>
    <scope>NUCLEOTIDE SEQUENCE [LARGE SCALE GENOMIC DNA]</scope>
</reference>
<keyword evidence="2" id="KW-1185">Reference proteome</keyword>
<dbReference type="GeneID" id="77936305"/>
<dbReference type="InterPro" id="IPR038026">
    <property type="entry name" value="MtlR-like_sf"/>
</dbReference>
<evidence type="ECO:0000313" key="1">
    <source>
        <dbReference type="EMBL" id="ASV44778.1"/>
    </source>
</evidence>
<dbReference type="Gene3D" id="1.20.120.330">
    <property type="entry name" value="Nucleotidyltransferases domain 2"/>
    <property type="match status" value="1"/>
</dbReference>
<name>A0A223W0X1_9CAUD</name>
<protein>
    <submittedName>
        <fullName evidence="1">Uncharacterized protein</fullName>
    </submittedName>
</protein>
<evidence type="ECO:0000313" key="2">
    <source>
        <dbReference type="Proteomes" id="UP000222678"/>
    </source>
</evidence>
<proteinExistence type="predicted"/>
<dbReference type="PANTHER" id="PTHR37941:SF1">
    <property type="entry name" value="FUMARASE E-RELATED"/>
    <property type="match status" value="1"/>
</dbReference>